<reference evidence="3" key="1">
    <citation type="submission" date="2017-03" db="EMBL/GenBank/DDBJ databases">
        <title>Phytopthora megakarya and P. palmivora, two closely related causual agents of cacao black pod achieved similar genome size and gene model numbers by different mechanisms.</title>
        <authorList>
            <person name="Ali S."/>
            <person name="Shao J."/>
            <person name="Larry D.J."/>
            <person name="Kronmiller B."/>
            <person name="Shen D."/>
            <person name="Strem M.D."/>
            <person name="Melnick R.L."/>
            <person name="Guiltinan M.J."/>
            <person name="Tyler B.M."/>
            <person name="Meinhardt L.W."/>
            <person name="Bailey B.A."/>
        </authorList>
    </citation>
    <scope>NUCLEOTIDE SEQUENCE [LARGE SCALE GENOMIC DNA]</scope>
    <source>
        <strain evidence="3">zdho120</strain>
    </source>
</reference>
<proteinExistence type="predicted"/>
<dbReference type="Pfam" id="PF14008">
    <property type="entry name" value="Metallophos_C"/>
    <property type="match status" value="1"/>
</dbReference>
<accession>A0A225WR95</accession>
<dbReference type="STRING" id="4795.A0A225WR95"/>
<dbReference type="InterPro" id="IPR052050">
    <property type="entry name" value="SecEffector_AnkRepeat"/>
</dbReference>
<sequence length="412" mass="46976">MTWGHVEVVKWLIRRFPSGQVRSNAVAQAAKNGHLQVLQWLFNHHDHVFWGGDEMYFAVGNNRLQVAKFLHEYTTPPSDDRFLIDEAARHGDLDMMQWLHTERGDRLTYEGVTRAVDCGFLEAVKWMKDTFPRDVRINEIKMDNAAANGHLDMVKWLHTQQAWCTKQAMNPANGHLNMVQWLHENRTEGCTQYAVDTAAKKGYLYVMKWLYANRHEGCSRDAMDSAAAGGRLEIVQWLHAHYAVEVMKEKDNTMIFCIYHTPMYTIRSCDMDGKPNNDFEALNVQQAFENLFTKYKVDLVLQGHVHAYERQYPTANGSAVMDGVSKDDATYTNPKAPVYVISGSAGGPEGLYKYKHPESPKWHVLMNNKNYAITKMAVTPTSITLTTIETATGTVCDKFSIVKDNQGFSQVR</sequence>
<keyword evidence="3" id="KW-1185">Reference proteome</keyword>
<dbReference type="AlphaFoldDB" id="A0A225WR95"/>
<feature type="domain" description="Purple acid phosphatase C-terminal" evidence="1">
    <location>
        <begin position="336"/>
        <end position="397"/>
    </location>
</feature>
<dbReference type="Proteomes" id="UP000198211">
    <property type="component" value="Unassembled WGS sequence"/>
</dbReference>
<evidence type="ECO:0000313" key="3">
    <source>
        <dbReference type="Proteomes" id="UP000198211"/>
    </source>
</evidence>
<protein>
    <recommendedName>
        <fullName evidence="1">Purple acid phosphatase C-terminal domain-containing protein</fullName>
    </recommendedName>
</protein>
<dbReference type="PANTHER" id="PTHR46586">
    <property type="entry name" value="ANKYRIN REPEAT-CONTAINING PROTEIN"/>
    <property type="match status" value="1"/>
</dbReference>
<evidence type="ECO:0000313" key="2">
    <source>
        <dbReference type="EMBL" id="OWZ20145.1"/>
    </source>
</evidence>
<dbReference type="Pfam" id="PF13637">
    <property type="entry name" value="Ank_4"/>
    <property type="match status" value="1"/>
</dbReference>
<evidence type="ECO:0000259" key="1">
    <source>
        <dbReference type="Pfam" id="PF14008"/>
    </source>
</evidence>
<gene>
    <name evidence="2" type="ORF">PHMEG_0005485</name>
</gene>
<name>A0A225WR95_9STRA</name>
<dbReference type="EMBL" id="NBNE01000356">
    <property type="protein sequence ID" value="OWZ20145.1"/>
    <property type="molecule type" value="Genomic_DNA"/>
</dbReference>
<dbReference type="PANTHER" id="PTHR46586:SF3">
    <property type="entry name" value="ANKYRIN REPEAT-CONTAINING PROTEIN"/>
    <property type="match status" value="1"/>
</dbReference>
<comment type="caution">
    <text evidence="2">The sequence shown here is derived from an EMBL/GenBank/DDBJ whole genome shotgun (WGS) entry which is preliminary data.</text>
</comment>
<dbReference type="SUPFAM" id="SSF48403">
    <property type="entry name" value="Ankyrin repeat"/>
    <property type="match status" value="1"/>
</dbReference>
<organism evidence="2 3">
    <name type="scientific">Phytophthora megakarya</name>
    <dbReference type="NCBI Taxonomy" id="4795"/>
    <lineage>
        <taxon>Eukaryota</taxon>
        <taxon>Sar</taxon>
        <taxon>Stramenopiles</taxon>
        <taxon>Oomycota</taxon>
        <taxon>Peronosporomycetes</taxon>
        <taxon>Peronosporales</taxon>
        <taxon>Peronosporaceae</taxon>
        <taxon>Phytophthora</taxon>
    </lineage>
</organism>
<dbReference type="OrthoDB" id="116689at2759"/>
<dbReference type="InterPro" id="IPR002110">
    <property type="entry name" value="Ankyrin_rpt"/>
</dbReference>
<dbReference type="InterPro" id="IPR029052">
    <property type="entry name" value="Metallo-depent_PP-like"/>
</dbReference>
<dbReference type="Gene3D" id="3.60.21.10">
    <property type="match status" value="1"/>
</dbReference>
<dbReference type="InterPro" id="IPR025733">
    <property type="entry name" value="PAPs_C"/>
</dbReference>
<dbReference type="InterPro" id="IPR036770">
    <property type="entry name" value="Ankyrin_rpt-contain_sf"/>
</dbReference>
<dbReference type="Gene3D" id="1.25.40.20">
    <property type="entry name" value="Ankyrin repeat-containing domain"/>
    <property type="match status" value="1"/>
</dbReference>
<dbReference type="SUPFAM" id="SSF56300">
    <property type="entry name" value="Metallo-dependent phosphatases"/>
    <property type="match status" value="1"/>
</dbReference>